<dbReference type="InterPro" id="IPR045569">
    <property type="entry name" value="Metalloprtase-TldD/E_C"/>
</dbReference>
<dbReference type="InterPro" id="IPR036059">
    <property type="entry name" value="TldD/PmbA_sf"/>
</dbReference>
<comment type="similarity">
    <text evidence="1">Belongs to the peptidase U62 family.</text>
</comment>
<sequence length="449" mass="47866">MQDSLEVKSSTRPAELEQAVEKALAEARRQGADAAESGASVDTGLGVTVRMGEVETLEYRQDRGIGVTVFFGQRKGAANTSDLSDGAIVEAVAKACDIARFTEDDEHGGLPPADRQARDWPDLDLCHPWAISPDAAIDMARRCEDAARGFDARIDNSDGASVDTHHGVRAYGNSNGFLGSYEGTNHGMSASVLARDEQGMQRDFWYTAARLADDLQSPETVGRKAAERTVKRLGGRRLSTRKAPVLFPPSLARGLIGALVGAASGPAQYRQASWLLDAVGESVLPEWLSLVERPHLPRAMGSSPFDGEGVALSDNPLVENGRLSRYVLDSYTARQLGLESTGNAGGVHNLSLEGEACDFETLLKRMDTGLMVTELMGQGVNGVTGDYSRGAAGFWVENGEIQCPVEEITVAGNLKPMLGNIVAAGNDVDYRANVLTGSLLLEEMTIAGE</sequence>
<dbReference type="Gene3D" id="3.30.2290.10">
    <property type="entry name" value="PmbA/TldD superfamily"/>
    <property type="match status" value="1"/>
</dbReference>
<dbReference type="EMBL" id="JALJYF010000002">
    <property type="protein sequence ID" value="MCP1727672.1"/>
    <property type="molecule type" value="Genomic_DNA"/>
</dbReference>
<keyword evidence="7" id="KW-1185">Reference proteome</keyword>
<feature type="domain" description="Metalloprotease TldD/E central" evidence="5">
    <location>
        <begin position="127"/>
        <end position="233"/>
    </location>
</feature>
<dbReference type="InterPro" id="IPR002510">
    <property type="entry name" value="Metalloprtase-TldD/E_N"/>
</dbReference>
<reference evidence="6 7" key="1">
    <citation type="submission" date="2022-03" db="EMBL/GenBank/DDBJ databases">
        <title>Genomic Encyclopedia of Type Strains, Phase III (KMG-III): the genomes of soil and plant-associated and newly described type strains.</title>
        <authorList>
            <person name="Whitman W."/>
        </authorList>
    </citation>
    <scope>NUCLEOTIDE SEQUENCE [LARGE SCALE GENOMIC DNA]</scope>
    <source>
        <strain evidence="6 7">BSker1</strain>
    </source>
</reference>
<dbReference type="PANTHER" id="PTHR43421:SF1">
    <property type="entry name" value="METALLOPROTEASE PMBA"/>
    <property type="match status" value="1"/>
</dbReference>
<comment type="caution">
    <text evidence="6">The sequence shown here is derived from an EMBL/GenBank/DDBJ whole genome shotgun (WGS) entry which is preliminary data.</text>
</comment>
<feature type="domain" description="Metalloprotease TldD/E C-terminal" evidence="4">
    <location>
        <begin position="240"/>
        <end position="448"/>
    </location>
</feature>
<evidence type="ECO:0000313" key="6">
    <source>
        <dbReference type="EMBL" id="MCP1727672.1"/>
    </source>
</evidence>
<feature type="region of interest" description="Disordered" evidence="2">
    <location>
        <begin position="1"/>
        <end position="23"/>
    </location>
</feature>
<evidence type="ECO:0000259" key="4">
    <source>
        <dbReference type="Pfam" id="PF19289"/>
    </source>
</evidence>
<dbReference type="PANTHER" id="PTHR43421">
    <property type="entry name" value="METALLOPROTEASE PMBA"/>
    <property type="match status" value="1"/>
</dbReference>
<gene>
    <name evidence="6" type="ORF">J2T60_001672</name>
</gene>
<evidence type="ECO:0000256" key="1">
    <source>
        <dbReference type="ARBA" id="ARBA00005836"/>
    </source>
</evidence>
<dbReference type="InterPro" id="IPR047657">
    <property type="entry name" value="PmbA"/>
</dbReference>
<dbReference type="Proteomes" id="UP001523550">
    <property type="component" value="Unassembled WGS sequence"/>
</dbReference>
<dbReference type="InterPro" id="IPR045570">
    <property type="entry name" value="Metalloprtase-TldD/E_cen_dom"/>
</dbReference>
<feature type="domain" description="Metalloprotease TldD/E N-terminal" evidence="3">
    <location>
        <begin position="43"/>
        <end position="99"/>
    </location>
</feature>
<organism evidence="6 7">
    <name type="scientific">Natronospira proteinivora</name>
    <dbReference type="NCBI Taxonomy" id="1807133"/>
    <lineage>
        <taxon>Bacteria</taxon>
        <taxon>Pseudomonadati</taxon>
        <taxon>Pseudomonadota</taxon>
        <taxon>Gammaproteobacteria</taxon>
        <taxon>Natronospirales</taxon>
        <taxon>Natronospiraceae</taxon>
        <taxon>Natronospira</taxon>
    </lineage>
</organism>
<dbReference type="SUPFAM" id="SSF111283">
    <property type="entry name" value="Putative modulator of DNA gyrase, PmbA/TldD"/>
    <property type="match status" value="1"/>
</dbReference>
<evidence type="ECO:0000259" key="5">
    <source>
        <dbReference type="Pfam" id="PF19290"/>
    </source>
</evidence>
<dbReference type="Pfam" id="PF19290">
    <property type="entry name" value="PmbA_TldD_2nd"/>
    <property type="match status" value="1"/>
</dbReference>
<dbReference type="Pfam" id="PF19289">
    <property type="entry name" value="PmbA_TldD_3rd"/>
    <property type="match status" value="1"/>
</dbReference>
<dbReference type="NCBIfam" id="NF008268">
    <property type="entry name" value="PRK11040.1"/>
    <property type="match status" value="1"/>
</dbReference>
<feature type="compositionally biased region" description="Polar residues" evidence="2">
    <location>
        <begin position="1"/>
        <end position="12"/>
    </location>
</feature>
<evidence type="ECO:0000259" key="3">
    <source>
        <dbReference type="Pfam" id="PF01523"/>
    </source>
</evidence>
<protein>
    <submittedName>
        <fullName evidence="6">PmbA protein</fullName>
    </submittedName>
</protein>
<evidence type="ECO:0000313" key="7">
    <source>
        <dbReference type="Proteomes" id="UP001523550"/>
    </source>
</evidence>
<name>A0ABT1GCK9_9GAMM</name>
<accession>A0ABT1GCK9</accession>
<proteinExistence type="inferred from homology"/>
<evidence type="ECO:0000256" key="2">
    <source>
        <dbReference type="SAM" id="MobiDB-lite"/>
    </source>
</evidence>
<dbReference type="RefSeq" id="WP_253448251.1">
    <property type="nucleotide sequence ID" value="NZ_JALJYF010000002.1"/>
</dbReference>
<dbReference type="InterPro" id="IPR035068">
    <property type="entry name" value="TldD/PmbA_N"/>
</dbReference>
<dbReference type="Pfam" id="PF01523">
    <property type="entry name" value="PmbA_TldD_1st"/>
    <property type="match status" value="1"/>
</dbReference>